<feature type="transmembrane region" description="Helical" evidence="10">
    <location>
        <begin position="21"/>
        <end position="44"/>
    </location>
</feature>
<dbReference type="PANTHER" id="PTHR32282:SF33">
    <property type="entry name" value="PEPTIDOGLYCAN GLYCOSYLTRANSFERASE"/>
    <property type="match status" value="1"/>
</dbReference>
<dbReference type="InterPro" id="IPR001264">
    <property type="entry name" value="Glyco_trans_51"/>
</dbReference>
<dbReference type="InterPro" id="IPR036950">
    <property type="entry name" value="PBP_transglycosylase"/>
</dbReference>
<dbReference type="PANTHER" id="PTHR32282">
    <property type="entry name" value="BINDING PROTEIN TRANSPEPTIDASE, PUTATIVE-RELATED"/>
    <property type="match status" value="1"/>
</dbReference>
<dbReference type="EMBL" id="CP088295">
    <property type="protein sequence ID" value="UUY04609.1"/>
    <property type="molecule type" value="Genomic_DNA"/>
</dbReference>
<dbReference type="InterPro" id="IPR012338">
    <property type="entry name" value="Beta-lactam/transpept-like"/>
</dbReference>
<accession>A0ABY5PJ07</accession>
<dbReference type="InterPro" id="IPR023346">
    <property type="entry name" value="Lysozyme-like_dom_sf"/>
</dbReference>
<dbReference type="InterPro" id="IPR050396">
    <property type="entry name" value="Glycosyltr_51/Transpeptidase"/>
</dbReference>
<feature type="domain" description="Penicillin-binding protein transpeptidase" evidence="11">
    <location>
        <begin position="343"/>
        <end position="590"/>
    </location>
</feature>
<evidence type="ECO:0000256" key="6">
    <source>
        <dbReference type="ARBA" id="ARBA00023268"/>
    </source>
</evidence>
<feature type="region of interest" description="Disordered" evidence="9">
    <location>
        <begin position="633"/>
        <end position="723"/>
    </location>
</feature>
<keyword evidence="10" id="KW-0472">Membrane</keyword>
<evidence type="ECO:0000256" key="8">
    <source>
        <dbReference type="ARBA" id="ARBA00049902"/>
    </source>
</evidence>
<dbReference type="RefSeq" id="WP_353865084.1">
    <property type="nucleotide sequence ID" value="NZ_CP088295.1"/>
</dbReference>
<evidence type="ECO:0000256" key="10">
    <source>
        <dbReference type="SAM" id="Phobius"/>
    </source>
</evidence>
<name>A0ABY5PJ07_9ACTN</name>
<evidence type="ECO:0000256" key="3">
    <source>
        <dbReference type="ARBA" id="ARBA00022676"/>
    </source>
</evidence>
<dbReference type="InterPro" id="IPR001460">
    <property type="entry name" value="PCN-bd_Tpept"/>
</dbReference>
<proteinExistence type="predicted"/>
<reference evidence="14" key="1">
    <citation type="submission" date="2021-11" db="EMBL/GenBank/DDBJ databases">
        <title>Cultivation dependent microbiological survey of springs from the worlds oldest radium mine currently devoted to the extraction of radon-saturated water.</title>
        <authorList>
            <person name="Kapinusova G."/>
            <person name="Smrhova T."/>
            <person name="Strejcek M."/>
            <person name="Suman J."/>
            <person name="Jani K."/>
            <person name="Pajer P."/>
            <person name="Uhlik O."/>
        </authorList>
    </citation>
    <scope>NUCLEOTIDE SEQUENCE [LARGE SCALE GENOMIC DNA]</scope>
    <source>
        <strain evidence="14">J379</strain>
    </source>
</reference>
<evidence type="ECO:0000256" key="1">
    <source>
        <dbReference type="ARBA" id="ARBA00022645"/>
    </source>
</evidence>
<keyword evidence="1" id="KW-0121">Carboxypeptidase</keyword>
<dbReference type="Proteomes" id="UP001058860">
    <property type="component" value="Chromosome"/>
</dbReference>
<keyword evidence="4" id="KW-0808">Transferase</keyword>
<comment type="catalytic activity">
    <reaction evidence="7">
        <text>Preferential cleavage: (Ac)2-L-Lys-D-Ala-|-D-Ala. Also transpeptidation of peptidyl-alanyl moieties that are N-acyl substituents of D-alanine.</text>
        <dbReference type="EC" id="3.4.16.4"/>
    </reaction>
</comment>
<evidence type="ECO:0000256" key="5">
    <source>
        <dbReference type="ARBA" id="ARBA00022801"/>
    </source>
</evidence>
<dbReference type="Pfam" id="PF00912">
    <property type="entry name" value="Transgly"/>
    <property type="match status" value="1"/>
</dbReference>
<organism evidence="13 14">
    <name type="scientific">Svornostia abyssi</name>
    <dbReference type="NCBI Taxonomy" id="2898438"/>
    <lineage>
        <taxon>Bacteria</taxon>
        <taxon>Bacillati</taxon>
        <taxon>Actinomycetota</taxon>
        <taxon>Thermoleophilia</taxon>
        <taxon>Solirubrobacterales</taxon>
        <taxon>Baekduiaceae</taxon>
        <taxon>Svornostia</taxon>
    </lineage>
</organism>
<evidence type="ECO:0000259" key="12">
    <source>
        <dbReference type="Pfam" id="PF00912"/>
    </source>
</evidence>
<keyword evidence="10" id="KW-0812">Transmembrane</keyword>
<dbReference type="SUPFAM" id="SSF56601">
    <property type="entry name" value="beta-lactamase/transpeptidase-like"/>
    <property type="match status" value="1"/>
</dbReference>
<keyword evidence="14" id="KW-1185">Reference proteome</keyword>
<keyword evidence="3" id="KW-0328">Glycosyltransferase</keyword>
<evidence type="ECO:0000313" key="13">
    <source>
        <dbReference type="EMBL" id="UUY04609.1"/>
    </source>
</evidence>
<evidence type="ECO:0000256" key="7">
    <source>
        <dbReference type="ARBA" id="ARBA00034000"/>
    </source>
</evidence>
<protein>
    <submittedName>
        <fullName evidence="13">Transglycosylase domain-containing protein</fullName>
    </submittedName>
</protein>
<gene>
    <name evidence="13" type="ORF">LRS13_03480</name>
</gene>
<dbReference type="SUPFAM" id="SSF53955">
    <property type="entry name" value="Lysozyme-like"/>
    <property type="match status" value="1"/>
</dbReference>
<sequence>MSARRDRLRRRRQRGGASKPAFLVLGVLFTLLALGGLGAVAWVVGVAQSAPDLRELKPQDPGTTSVVYASDGTRLGFIESSVLRRPIKAREIPDNMKNATIAIEDRRFYDHTGVDFEGVVRAGVKNITSGKTVEGGSTLTMQLVRALYRDKERTFERKIREAKLAEELENAHPGKEGKEWILTKYINSVPYGTEGGVTAVGVQAAARTYFDKPAGKLKLHEAALLAGLPQAPSAYSPFRSPEKALARRNDVLDSMAEQGMIKPETAERTKAMELGVKPSKYYTERREGFFFDYVKQELIDRYGVEKVRQGGLSIKTTIDLKLQQAARKAIAGRLNFADAPSSAIVSIDPRNGYIRAMATSAQYTDRKFNLAAQGKRQPGSTFKIMVLMAAVAKGIDPKSTSYTSKPLKLNDPIYGPIEVKTYSNSYIGGANLVKATLSSDNSIYMQLDLDVGPENVTQAARDMGIKSKLNSFPAEGLGGLEYGVSPLEMANAYATLASGGWRNKPKAITKVTFPDGEVDDLSKPRRHKAFTDGEVYEITKILEANITGGTGTKANIGCPAGGKTGTTDNHRDAWFVGYTPRLATSTWVGYPDRQIEMTSTYFGGPVAGGTFPAEIWGDYMRVAKRDFCGDFPQPKTPFAGSSFSGKYQKQGGTGDDKYDTRDGTADAQDFETGAGTGTGTDNGGAGFNDDAYETPPQPAPQTEEPPATPTPAPDPAPTGGAGE</sequence>
<dbReference type="Gene3D" id="3.40.710.10">
    <property type="entry name" value="DD-peptidase/beta-lactamase superfamily"/>
    <property type="match status" value="1"/>
</dbReference>
<feature type="compositionally biased region" description="Pro residues" evidence="9">
    <location>
        <begin position="706"/>
        <end position="716"/>
    </location>
</feature>
<evidence type="ECO:0000313" key="14">
    <source>
        <dbReference type="Proteomes" id="UP001058860"/>
    </source>
</evidence>
<evidence type="ECO:0000256" key="2">
    <source>
        <dbReference type="ARBA" id="ARBA00022670"/>
    </source>
</evidence>
<keyword evidence="2" id="KW-0645">Protease</keyword>
<keyword evidence="6" id="KW-0511">Multifunctional enzyme</keyword>
<feature type="compositionally biased region" description="Basic and acidic residues" evidence="9">
    <location>
        <begin position="654"/>
        <end position="664"/>
    </location>
</feature>
<keyword evidence="10" id="KW-1133">Transmembrane helix</keyword>
<feature type="compositionally biased region" description="Gly residues" evidence="9">
    <location>
        <begin position="674"/>
        <end position="686"/>
    </location>
</feature>
<evidence type="ECO:0000256" key="4">
    <source>
        <dbReference type="ARBA" id="ARBA00022679"/>
    </source>
</evidence>
<keyword evidence="5" id="KW-0378">Hydrolase</keyword>
<evidence type="ECO:0000259" key="11">
    <source>
        <dbReference type="Pfam" id="PF00905"/>
    </source>
</evidence>
<feature type="domain" description="Glycosyl transferase family 51" evidence="12">
    <location>
        <begin position="77"/>
        <end position="255"/>
    </location>
</feature>
<dbReference type="Gene3D" id="1.10.3810.10">
    <property type="entry name" value="Biosynthetic peptidoglycan transglycosylase-like"/>
    <property type="match status" value="1"/>
</dbReference>
<dbReference type="Pfam" id="PF00905">
    <property type="entry name" value="Transpeptidase"/>
    <property type="match status" value="1"/>
</dbReference>
<evidence type="ECO:0000256" key="9">
    <source>
        <dbReference type="SAM" id="MobiDB-lite"/>
    </source>
</evidence>
<comment type="catalytic activity">
    <reaction evidence="8">
        <text>[GlcNAc-(1-&gt;4)-Mur2Ac(oyl-L-Ala-gamma-D-Glu-L-Lys-D-Ala-D-Ala)](n)-di-trans,octa-cis-undecaprenyl diphosphate + beta-D-GlcNAc-(1-&gt;4)-Mur2Ac(oyl-L-Ala-gamma-D-Glu-L-Lys-D-Ala-D-Ala)-di-trans,octa-cis-undecaprenyl diphosphate = [GlcNAc-(1-&gt;4)-Mur2Ac(oyl-L-Ala-gamma-D-Glu-L-Lys-D-Ala-D-Ala)](n+1)-di-trans,octa-cis-undecaprenyl diphosphate + di-trans,octa-cis-undecaprenyl diphosphate + H(+)</text>
        <dbReference type="Rhea" id="RHEA:23708"/>
        <dbReference type="Rhea" id="RHEA-COMP:9602"/>
        <dbReference type="Rhea" id="RHEA-COMP:9603"/>
        <dbReference type="ChEBI" id="CHEBI:15378"/>
        <dbReference type="ChEBI" id="CHEBI:58405"/>
        <dbReference type="ChEBI" id="CHEBI:60033"/>
        <dbReference type="ChEBI" id="CHEBI:78435"/>
        <dbReference type="EC" id="2.4.99.28"/>
    </reaction>
</comment>